<gene>
    <name evidence="1" type="ORF">dnm_005110</name>
</gene>
<evidence type="ECO:0000313" key="2">
    <source>
        <dbReference type="Proteomes" id="UP000663722"/>
    </source>
</evidence>
<sequence length="61" mass="7132">MSFKSGVRDGVCLLFSFPGLLFKHALRARLPKFWKLRKSFLWINAYEKPGFFAPGHENIFI</sequence>
<dbReference type="AlphaFoldDB" id="A0A975BF08"/>
<dbReference type="KEGG" id="dmm:dnm_005110"/>
<name>A0A975BF08_9BACT</name>
<accession>A0A975BF08</accession>
<reference evidence="1" key="1">
    <citation type="journal article" date="2021" name="Microb. Physiol.">
        <title>Proteogenomic Insights into the Physiology of Marine, Sulfate-Reducing, Filamentous Desulfonema limicola and Desulfonema magnum.</title>
        <authorList>
            <person name="Schnaars V."/>
            <person name="Wohlbrand L."/>
            <person name="Scheve S."/>
            <person name="Hinrichs C."/>
            <person name="Reinhardt R."/>
            <person name="Rabus R."/>
        </authorList>
    </citation>
    <scope>NUCLEOTIDE SEQUENCE</scope>
    <source>
        <strain evidence="1">4be13</strain>
    </source>
</reference>
<evidence type="ECO:0000313" key="1">
    <source>
        <dbReference type="EMBL" id="QTA84514.1"/>
    </source>
</evidence>
<protein>
    <submittedName>
        <fullName evidence="1">Uncharacterized protein</fullName>
    </submittedName>
</protein>
<proteinExistence type="predicted"/>
<organism evidence="1 2">
    <name type="scientific">Desulfonema magnum</name>
    <dbReference type="NCBI Taxonomy" id="45655"/>
    <lineage>
        <taxon>Bacteria</taxon>
        <taxon>Pseudomonadati</taxon>
        <taxon>Thermodesulfobacteriota</taxon>
        <taxon>Desulfobacteria</taxon>
        <taxon>Desulfobacterales</taxon>
        <taxon>Desulfococcaceae</taxon>
        <taxon>Desulfonema</taxon>
    </lineage>
</organism>
<dbReference type="EMBL" id="CP061800">
    <property type="protein sequence ID" value="QTA84514.1"/>
    <property type="molecule type" value="Genomic_DNA"/>
</dbReference>
<keyword evidence="2" id="KW-1185">Reference proteome</keyword>
<dbReference type="Proteomes" id="UP000663722">
    <property type="component" value="Chromosome"/>
</dbReference>